<dbReference type="InterPro" id="IPR056861">
    <property type="entry name" value="HMCN1-like_VWA"/>
</dbReference>
<dbReference type="NCBIfam" id="TIGR04183">
    <property type="entry name" value="Por_Secre_tail"/>
    <property type="match status" value="1"/>
</dbReference>
<dbReference type="CDD" id="cd00198">
    <property type="entry name" value="vWFA"/>
    <property type="match status" value="1"/>
</dbReference>
<dbReference type="InterPro" id="IPR052969">
    <property type="entry name" value="Thr-specific_kinase-like"/>
</dbReference>
<dbReference type="InterPro" id="IPR002035">
    <property type="entry name" value="VWF_A"/>
</dbReference>
<dbReference type="Gene3D" id="2.60.40.4070">
    <property type="match status" value="1"/>
</dbReference>
<sequence length="787" mass="88535">MKQSILFTLILCGALWAGLPDKSRYDLPSDLRLSKVSGDIGPNESKMAENEWLSATLIFGGYFTLGTTHGLTDQMLDDRCGLTFGHPYAKTSYPVFSVDGVWYKTEDIINDAVENLPHASGDTLYMESLLPGRLIFRFSLILNPQEEEGTVQINLSVTNTDSVTHRYGLGLFFDPALGQWGDGRVWLDETFLSEEKLITAWPAGLPLTLWERDRSGKGLGMDINFSEELPDTIILGNWPVFYNDIRPAYQQNDIKKLYDLLLKIYWAQESTAPGQTRSESLTVALREPDFSSSAFMRWDLPTVFQMDNGRLFPRSLSSYVQLTNTGQDQIQEAKVEVSASAGFETPVYINGVNLQPDGQKTRKADLRSNLVYEDKVVEVTARFMENDQVLDELSRMVFMPATPVSDTGLVVLLDSLIVEDFPKVSIRFNVQHKAGEYLIRDLSRENIFLYENSERIGEFNFGKDTTGGASTTDIVFVLDVTGSMSDEINAVKNNIIEFTDSLAERGVDYRLGMVTFLDTIENVYPFTTDAQEFQDRVAEQRAHGGGDTPENSLDALLETTKFPFRANAKRIAIWITDANYHENDNVTSSTKQQIIDALLLNGITVHSIGNTDYKSYYYDPIIQATNGDFYDIDGNFRDILLDISRLNSAVGYLLSYTSPNTGTNSNTIDLDIRYEGLGGRLTLDYSASSRSEAEEPLLSCYPNPFNPRIILSIRPGKYIEGQIDIYNMLGQRLKKFTFDPSQKTKISWDARNQQGQQVSSGFYIVRLSLKDTTGEIVNRTARILYLK</sequence>
<accession>A0A7V4U170</accession>
<dbReference type="Pfam" id="PF25106">
    <property type="entry name" value="VWA_4"/>
    <property type="match status" value="1"/>
</dbReference>
<evidence type="ECO:0000256" key="3">
    <source>
        <dbReference type="ARBA" id="ARBA00022729"/>
    </source>
</evidence>
<gene>
    <name evidence="5" type="ORF">ENK44_06820</name>
</gene>
<dbReference type="Gene3D" id="3.40.50.410">
    <property type="entry name" value="von Willebrand factor, type A domain"/>
    <property type="match status" value="1"/>
</dbReference>
<dbReference type="EMBL" id="DRQG01000065">
    <property type="protein sequence ID" value="HGY55392.1"/>
    <property type="molecule type" value="Genomic_DNA"/>
</dbReference>
<dbReference type="SUPFAM" id="SSF53300">
    <property type="entry name" value="vWA-like"/>
    <property type="match status" value="1"/>
</dbReference>
<dbReference type="InterPro" id="IPR036465">
    <property type="entry name" value="vWFA_dom_sf"/>
</dbReference>
<evidence type="ECO:0000256" key="2">
    <source>
        <dbReference type="ARBA" id="ARBA00022525"/>
    </source>
</evidence>
<dbReference type="PROSITE" id="PS50234">
    <property type="entry name" value="VWFA"/>
    <property type="match status" value="1"/>
</dbReference>
<dbReference type="InterPro" id="IPR026444">
    <property type="entry name" value="Secre_tail"/>
</dbReference>
<evidence type="ECO:0000259" key="4">
    <source>
        <dbReference type="PROSITE" id="PS50234"/>
    </source>
</evidence>
<evidence type="ECO:0000256" key="1">
    <source>
        <dbReference type="ARBA" id="ARBA00004613"/>
    </source>
</evidence>
<keyword evidence="3" id="KW-0732">Signal</keyword>
<protein>
    <submittedName>
        <fullName evidence="5">VWA domain-containing protein</fullName>
    </submittedName>
</protein>
<comment type="subcellular location">
    <subcellularLocation>
        <location evidence="1">Secreted</location>
    </subcellularLocation>
</comment>
<reference evidence="5" key="1">
    <citation type="journal article" date="2020" name="mSystems">
        <title>Genome- and Community-Level Interaction Insights into Carbon Utilization and Element Cycling Functions of Hydrothermarchaeota in Hydrothermal Sediment.</title>
        <authorList>
            <person name="Zhou Z."/>
            <person name="Liu Y."/>
            <person name="Xu W."/>
            <person name="Pan J."/>
            <person name="Luo Z.H."/>
            <person name="Li M."/>
        </authorList>
    </citation>
    <scope>NUCLEOTIDE SEQUENCE [LARGE SCALE GENOMIC DNA]</scope>
    <source>
        <strain evidence="5">HyVt-577</strain>
    </source>
</reference>
<dbReference type="AlphaFoldDB" id="A0A7V4U170"/>
<feature type="domain" description="VWFA" evidence="4">
    <location>
        <begin position="473"/>
        <end position="609"/>
    </location>
</feature>
<proteinExistence type="predicted"/>
<dbReference type="SMART" id="SM00327">
    <property type="entry name" value="VWA"/>
    <property type="match status" value="1"/>
</dbReference>
<comment type="caution">
    <text evidence="5">The sequence shown here is derived from an EMBL/GenBank/DDBJ whole genome shotgun (WGS) entry which is preliminary data.</text>
</comment>
<evidence type="ECO:0000313" key="5">
    <source>
        <dbReference type="EMBL" id="HGY55392.1"/>
    </source>
</evidence>
<organism evidence="5">
    <name type="scientific">Caldithrix abyssi</name>
    <dbReference type="NCBI Taxonomy" id="187145"/>
    <lineage>
        <taxon>Bacteria</taxon>
        <taxon>Pseudomonadati</taxon>
        <taxon>Calditrichota</taxon>
        <taxon>Calditrichia</taxon>
        <taxon>Calditrichales</taxon>
        <taxon>Calditrichaceae</taxon>
        <taxon>Caldithrix</taxon>
    </lineage>
</organism>
<keyword evidence="2" id="KW-0964">Secreted</keyword>
<dbReference type="PANTHER" id="PTHR47763">
    <property type="entry name" value="ALPHA-PROTEIN KINASE VWKA"/>
    <property type="match status" value="1"/>
</dbReference>
<name>A0A7V4U170_CALAY</name>
<dbReference type="Proteomes" id="UP000885779">
    <property type="component" value="Unassembled WGS sequence"/>
</dbReference>